<dbReference type="Pfam" id="PF12767">
    <property type="entry name" value="SAGA-Tad1"/>
    <property type="match status" value="1"/>
</dbReference>
<keyword evidence="8" id="KW-1185">Reference proteome</keyword>
<dbReference type="AlphaFoldDB" id="A0A835IGP3"/>
<keyword evidence="4" id="KW-0539">Nucleus</keyword>
<feature type="compositionally biased region" description="Polar residues" evidence="5">
    <location>
        <begin position="1"/>
        <end position="22"/>
    </location>
</feature>
<evidence type="ECO:0000313" key="8">
    <source>
        <dbReference type="Proteomes" id="UP000631114"/>
    </source>
</evidence>
<feature type="compositionally biased region" description="Polar residues" evidence="5">
    <location>
        <begin position="302"/>
        <end position="319"/>
    </location>
</feature>
<dbReference type="PANTHER" id="PTHR21277">
    <property type="entry name" value="TRANSCRIPTIONAL ADAPTER 1"/>
    <property type="match status" value="1"/>
</dbReference>
<feature type="compositionally biased region" description="Low complexity" evidence="5">
    <location>
        <begin position="91"/>
        <end position="121"/>
    </location>
</feature>
<dbReference type="GO" id="GO:0006357">
    <property type="term" value="P:regulation of transcription by RNA polymerase II"/>
    <property type="evidence" value="ECO:0007669"/>
    <property type="project" value="TreeGrafter"/>
</dbReference>
<feature type="compositionally biased region" description="Basic and acidic residues" evidence="5">
    <location>
        <begin position="29"/>
        <end position="43"/>
    </location>
</feature>
<sequence>MSDSSGPSQGKSPLKIVSTTDHVPTLPDLSKEEKGNDKKEACENEERKIFESFKNKRKANGFVEEEDTIKGNRLRTQYLIDWDIGGKEIMSSSDGDGSMGATPSLSPSESSKSGSFSKDSSNPNVFSYGPGESDFRSSKSLVSVDSGSKDLESSESHHDSVSKGLGLLVLVLGVMVIMLMGLMVHKVLVLLALALILQIKMLFFLGAAFCLWTLIISVKEMQPLEQQQSRINVTELKTQIVKKLGPDRSKRENLQLHNQLIRSILKNVCHAKVPPPIYEKEALQKPTVTVGKKSPLTEDGHQQSGSLPTPTPVQNSLIWSNGDVLPMSPRKSRSGLRDRRSRDRPSPLGPNGKTDFNTHSATTPEDGCGKIIAENGDLKSNDFQRSVQHHQGLPEQPDNEREALLQRPTKRPRTKKSPDDPVSVHNKEPLVRVFEDGDMAQQGCKLSSARSPVCAPLGIPFCSASVGGSRKALPTSNSHSFAISSDSGLLFDTETLRKRMEQIVGAQGLEGVSSDCANLLNNGLDVYLKRLIRSCIQIGGSKSGQEPTKLLGHKQQPQRKPVNGIRPEYQLQMQSSSGFIDSIQDTRTRCPISLLDFKVAMELNPQQLGEDWPLLLEKICLHECEE</sequence>
<feature type="transmembrane region" description="Helical" evidence="6">
    <location>
        <begin position="165"/>
        <end position="184"/>
    </location>
</feature>
<keyword evidence="3" id="KW-0804">Transcription</keyword>
<keyword evidence="6" id="KW-1133">Transmembrane helix</keyword>
<dbReference type="InterPro" id="IPR024738">
    <property type="entry name" value="Hfi1/Tada1"/>
</dbReference>
<protein>
    <submittedName>
        <fullName evidence="7">Uncharacterized protein</fullName>
    </submittedName>
</protein>
<accession>A0A835IGP3</accession>
<feature type="region of interest" description="Disordered" evidence="5">
    <location>
        <begin position="1"/>
        <end position="43"/>
    </location>
</feature>
<feature type="region of interest" description="Disordered" evidence="5">
    <location>
        <begin position="289"/>
        <end position="373"/>
    </location>
</feature>
<comment type="caution">
    <text evidence="7">The sequence shown here is derived from an EMBL/GenBank/DDBJ whole genome shotgun (WGS) entry which is preliminary data.</text>
</comment>
<feature type="transmembrane region" description="Helical" evidence="6">
    <location>
        <begin position="190"/>
        <end position="215"/>
    </location>
</feature>
<evidence type="ECO:0000256" key="3">
    <source>
        <dbReference type="ARBA" id="ARBA00023163"/>
    </source>
</evidence>
<feature type="region of interest" description="Disordered" evidence="5">
    <location>
        <begin position="386"/>
        <end position="428"/>
    </location>
</feature>
<evidence type="ECO:0000256" key="1">
    <source>
        <dbReference type="ARBA" id="ARBA00004123"/>
    </source>
</evidence>
<feature type="region of interest" description="Disordered" evidence="5">
    <location>
        <begin position="91"/>
        <end position="123"/>
    </location>
</feature>
<reference evidence="7 8" key="1">
    <citation type="submission" date="2020-10" db="EMBL/GenBank/DDBJ databases">
        <title>The Coptis chinensis genome and diversification of protoberbering-type alkaloids.</title>
        <authorList>
            <person name="Wang B."/>
            <person name="Shu S."/>
            <person name="Song C."/>
            <person name="Liu Y."/>
        </authorList>
    </citation>
    <scope>NUCLEOTIDE SEQUENCE [LARGE SCALE GENOMIC DNA]</scope>
    <source>
        <strain evidence="7">HL-2020</strain>
        <tissue evidence="7">Leaf</tissue>
    </source>
</reference>
<keyword evidence="2" id="KW-0805">Transcription regulation</keyword>
<evidence type="ECO:0000256" key="6">
    <source>
        <dbReference type="SAM" id="Phobius"/>
    </source>
</evidence>
<feature type="compositionally biased region" description="Polar residues" evidence="5">
    <location>
        <begin position="354"/>
        <end position="363"/>
    </location>
</feature>
<dbReference type="Proteomes" id="UP000631114">
    <property type="component" value="Unassembled WGS sequence"/>
</dbReference>
<dbReference type="EMBL" id="JADFTS010000003">
    <property type="protein sequence ID" value="KAF9616233.1"/>
    <property type="molecule type" value="Genomic_DNA"/>
</dbReference>
<name>A0A835IGP3_9MAGN</name>
<evidence type="ECO:0000313" key="7">
    <source>
        <dbReference type="EMBL" id="KAF9616233.1"/>
    </source>
</evidence>
<keyword evidence="6" id="KW-0812">Transmembrane</keyword>
<dbReference type="PANTHER" id="PTHR21277:SF5">
    <property type="entry name" value="TRANSCRIPTIONAL ADAPTER 1"/>
    <property type="match status" value="1"/>
</dbReference>
<dbReference type="GO" id="GO:0000124">
    <property type="term" value="C:SAGA complex"/>
    <property type="evidence" value="ECO:0007669"/>
    <property type="project" value="TreeGrafter"/>
</dbReference>
<dbReference type="OrthoDB" id="10264870at2759"/>
<evidence type="ECO:0000256" key="2">
    <source>
        <dbReference type="ARBA" id="ARBA00023015"/>
    </source>
</evidence>
<gene>
    <name evidence="7" type="ORF">IFM89_029009</name>
</gene>
<dbReference type="GO" id="GO:0005634">
    <property type="term" value="C:nucleus"/>
    <property type="evidence" value="ECO:0007669"/>
    <property type="project" value="UniProtKB-SubCell"/>
</dbReference>
<dbReference type="CDD" id="cd22933">
    <property type="entry name" value="HFD_HFI1"/>
    <property type="match status" value="1"/>
</dbReference>
<evidence type="ECO:0000256" key="4">
    <source>
        <dbReference type="ARBA" id="ARBA00023242"/>
    </source>
</evidence>
<organism evidence="7 8">
    <name type="scientific">Coptis chinensis</name>
    <dbReference type="NCBI Taxonomy" id="261450"/>
    <lineage>
        <taxon>Eukaryota</taxon>
        <taxon>Viridiplantae</taxon>
        <taxon>Streptophyta</taxon>
        <taxon>Embryophyta</taxon>
        <taxon>Tracheophyta</taxon>
        <taxon>Spermatophyta</taxon>
        <taxon>Magnoliopsida</taxon>
        <taxon>Ranunculales</taxon>
        <taxon>Ranunculaceae</taxon>
        <taxon>Coptidoideae</taxon>
        <taxon>Coptis</taxon>
    </lineage>
</organism>
<evidence type="ECO:0000256" key="5">
    <source>
        <dbReference type="SAM" id="MobiDB-lite"/>
    </source>
</evidence>
<proteinExistence type="predicted"/>
<dbReference type="GO" id="GO:0003713">
    <property type="term" value="F:transcription coactivator activity"/>
    <property type="evidence" value="ECO:0007669"/>
    <property type="project" value="TreeGrafter"/>
</dbReference>
<keyword evidence="6" id="KW-0472">Membrane</keyword>
<comment type="subcellular location">
    <subcellularLocation>
        <location evidence="1">Nucleus</location>
    </subcellularLocation>
</comment>
<feature type="compositionally biased region" description="Basic and acidic residues" evidence="5">
    <location>
        <begin position="335"/>
        <end position="345"/>
    </location>
</feature>